<feature type="transmembrane region" description="Helical" evidence="1">
    <location>
        <begin position="85"/>
        <end position="104"/>
    </location>
</feature>
<organism evidence="2 3">
    <name type="scientific">Chaetoceros tenuissimus</name>
    <dbReference type="NCBI Taxonomy" id="426638"/>
    <lineage>
        <taxon>Eukaryota</taxon>
        <taxon>Sar</taxon>
        <taxon>Stramenopiles</taxon>
        <taxon>Ochrophyta</taxon>
        <taxon>Bacillariophyta</taxon>
        <taxon>Coscinodiscophyceae</taxon>
        <taxon>Chaetocerotophycidae</taxon>
        <taxon>Chaetocerotales</taxon>
        <taxon>Chaetocerotaceae</taxon>
        <taxon>Chaetoceros</taxon>
    </lineage>
</organism>
<comment type="caution">
    <text evidence="2">The sequence shown here is derived from an EMBL/GenBank/DDBJ whole genome shotgun (WGS) entry which is preliminary data.</text>
</comment>
<evidence type="ECO:0000313" key="2">
    <source>
        <dbReference type="EMBL" id="GFH51411.1"/>
    </source>
</evidence>
<reference evidence="2 3" key="1">
    <citation type="journal article" date="2021" name="Sci. Rep.">
        <title>The genome of the diatom Chaetoceros tenuissimus carries an ancient integrated fragment of an extant virus.</title>
        <authorList>
            <person name="Hongo Y."/>
            <person name="Kimura K."/>
            <person name="Takaki Y."/>
            <person name="Yoshida Y."/>
            <person name="Baba S."/>
            <person name="Kobayashi G."/>
            <person name="Nagasaki K."/>
            <person name="Hano T."/>
            <person name="Tomaru Y."/>
        </authorList>
    </citation>
    <scope>NUCLEOTIDE SEQUENCE [LARGE SCALE GENOMIC DNA]</scope>
    <source>
        <strain evidence="2 3">NIES-3715</strain>
    </source>
</reference>
<dbReference type="Proteomes" id="UP001054902">
    <property type="component" value="Unassembled WGS sequence"/>
</dbReference>
<keyword evidence="1" id="KW-0812">Transmembrane</keyword>
<proteinExistence type="predicted"/>
<evidence type="ECO:0000313" key="3">
    <source>
        <dbReference type="Proteomes" id="UP001054902"/>
    </source>
</evidence>
<dbReference type="EMBL" id="BLLK01000045">
    <property type="protein sequence ID" value="GFH51411.1"/>
    <property type="molecule type" value="Genomic_DNA"/>
</dbReference>
<evidence type="ECO:0000256" key="1">
    <source>
        <dbReference type="SAM" id="Phobius"/>
    </source>
</evidence>
<feature type="transmembrane region" description="Helical" evidence="1">
    <location>
        <begin position="36"/>
        <end position="64"/>
    </location>
</feature>
<sequence length="135" mass="15503">MVEQNESTPLWERIEEGVDNDEMFSSSTTQYKVKLLLAYVSMIFISWIYPPMNGILIFIVGSLYTISAKNYENIMYNYETSNSRILRYYATRLATFGAFAGLYYGSWLCLLPATCLEGYASFIESNKSSEIEIQV</sequence>
<keyword evidence="1" id="KW-1133">Transmembrane helix</keyword>
<name>A0AAD3CUJ2_9STRA</name>
<accession>A0AAD3CUJ2</accession>
<protein>
    <submittedName>
        <fullName evidence="2">Uncharacterized protein</fullName>
    </submittedName>
</protein>
<keyword evidence="3" id="KW-1185">Reference proteome</keyword>
<dbReference type="AlphaFoldDB" id="A0AAD3CUJ2"/>
<keyword evidence="1" id="KW-0472">Membrane</keyword>
<gene>
    <name evidence="2" type="ORF">CTEN210_07887</name>
</gene>